<dbReference type="AlphaFoldDB" id="D7KJ92"/>
<reference evidence="3" key="1">
    <citation type="journal article" date="2011" name="Nat. Genet.">
        <title>The Arabidopsis lyrata genome sequence and the basis of rapid genome size change.</title>
        <authorList>
            <person name="Hu T.T."/>
            <person name="Pattyn P."/>
            <person name="Bakker E.G."/>
            <person name="Cao J."/>
            <person name="Cheng J.-F."/>
            <person name="Clark R.M."/>
            <person name="Fahlgren N."/>
            <person name="Fawcett J.A."/>
            <person name="Grimwood J."/>
            <person name="Gundlach H."/>
            <person name="Haberer G."/>
            <person name="Hollister J.D."/>
            <person name="Ossowski S."/>
            <person name="Ottilar R.P."/>
            <person name="Salamov A.A."/>
            <person name="Schneeberger K."/>
            <person name="Spannagl M."/>
            <person name="Wang X."/>
            <person name="Yang L."/>
            <person name="Nasrallah M.E."/>
            <person name="Bergelson J."/>
            <person name="Carrington J.C."/>
            <person name="Gaut B.S."/>
            <person name="Schmutz J."/>
            <person name="Mayer K.F.X."/>
            <person name="Van de Peer Y."/>
            <person name="Grigoriev I.V."/>
            <person name="Nordborg M."/>
            <person name="Weigel D."/>
            <person name="Guo Y.-L."/>
        </authorList>
    </citation>
    <scope>NUCLEOTIDE SEQUENCE [LARGE SCALE GENOMIC DNA]</scope>
    <source>
        <strain evidence="3">cv. MN47</strain>
    </source>
</reference>
<sequence>MEDGLLLLRLHGALLVRLHDPLLLQLHSCHGPHPCHQIPLQFKRQISLLLRLLPHLKLKRITKWGNDYVDRQTYEAERKRNNDLVTRIHGYDYLFDIVAQDFPALAAALRAQRPPTQAAEAQTEEPQDQTEEAATAQGTPQA</sequence>
<protein>
    <submittedName>
        <fullName evidence="2">Predicted protein</fullName>
    </submittedName>
</protein>
<dbReference type="Gramene" id="Al_scaffold_0001_3437">
    <property type="protein sequence ID" value="Al_scaffold_0001_3437"/>
    <property type="gene ID" value="Al_scaffold_0001_3437"/>
</dbReference>
<evidence type="ECO:0000313" key="3">
    <source>
        <dbReference type="Proteomes" id="UP000008694"/>
    </source>
</evidence>
<gene>
    <name evidence="2" type="ORF">ARALYDRAFT_681114</name>
</gene>
<dbReference type="HOGENOM" id="CLU_1818436_0_0_1"/>
<organism evidence="3">
    <name type="scientific">Arabidopsis lyrata subsp. lyrata</name>
    <name type="common">Lyre-leaved rock-cress</name>
    <dbReference type="NCBI Taxonomy" id="81972"/>
    <lineage>
        <taxon>Eukaryota</taxon>
        <taxon>Viridiplantae</taxon>
        <taxon>Streptophyta</taxon>
        <taxon>Embryophyta</taxon>
        <taxon>Tracheophyta</taxon>
        <taxon>Spermatophyta</taxon>
        <taxon>Magnoliopsida</taxon>
        <taxon>eudicotyledons</taxon>
        <taxon>Gunneridae</taxon>
        <taxon>Pentapetalae</taxon>
        <taxon>rosids</taxon>
        <taxon>malvids</taxon>
        <taxon>Brassicales</taxon>
        <taxon>Brassicaceae</taxon>
        <taxon>Camelineae</taxon>
        <taxon>Arabidopsis</taxon>
    </lineage>
</organism>
<dbReference type="Proteomes" id="UP000008694">
    <property type="component" value="Unassembled WGS sequence"/>
</dbReference>
<evidence type="ECO:0000256" key="1">
    <source>
        <dbReference type="SAM" id="MobiDB-lite"/>
    </source>
</evidence>
<feature type="region of interest" description="Disordered" evidence="1">
    <location>
        <begin position="110"/>
        <end position="142"/>
    </location>
</feature>
<name>D7KJ92_ARALL</name>
<accession>D7KJ92</accession>
<feature type="compositionally biased region" description="Low complexity" evidence="1">
    <location>
        <begin position="110"/>
        <end position="119"/>
    </location>
</feature>
<feature type="compositionally biased region" description="Acidic residues" evidence="1">
    <location>
        <begin position="122"/>
        <end position="131"/>
    </location>
</feature>
<dbReference type="EMBL" id="GL348713">
    <property type="protein sequence ID" value="EFH70037.1"/>
    <property type="molecule type" value="Genomic_DNA"/>
</dbReference>
<keyword evidence="3" id="KW-1185">Reference proteome</keyword>
<proteinExistence type="predicted"/>
<evidence type="ECO:0000313" key="2">
    <source>
        <dbReference type="EMBL" id="EFH70037.1"/>
    </source>
</evidence>